<dbReference type="GO" id="GO:0005634">
    <property type="term" value="C:nucleus"/>
    <property type="evidence" value="ECO:0007669"/>
    <property type="project" value="TreeGrafter"/>
</dbReference>
<feature type="non-terminal residue" evidence="11">
    <location>
        <position position="1"/>
    </location>
</feature>
<feature type="region of interest" description="Disordered" evidence="8">
    <location>
        <begin position="1"/>
        <end position="70"/>
    </location>
</feature>
<dbReference type="PROSITE" id="PS00972">
    <property type="entry name" value="USP_1"/>
    <property type="match status" value="1"/>
</dbReference>
<evidence type="ECO:0000256" key="8">
    <source>
        <dbReference type="SAM" id="MobiDB-lite"/>
    </source>
</evidence>
<accession>A0A815CH94</accession>
<dbReference type="EMBL" id="CAJNOK010006975">
    <property type="protein sequence ID" value="CAF1020499.1"/>
    <property type="molecule type" value="Genomic_DNA"/>
</dbReference>
<dbReference type="Proteomes" id="UP000677228">
    <property type="component" value="Unassembled WGS sequence"/>
</dbReference>
<evidence type="ECO:0000313" key="12">
    <source>
        <dbReference type="EMBL" id="CAF3789110.1"/>
    </source>
</evidence>
<dbReference type="InterPro" id="IPR038765">
    <property type="entry name" value="Papain-like_cys_pep_sf"/>
</dbReference>
<dbReference type="InterPro" id="IPR050164">
    <property type="entry name" value="Peptidase_C19"/>
</dbReference>
<dbReference type="InterPro" id="IPR008974">
    <property type="entry name" value="TRAF-like"/>
</dbReference>
<comment type="similarity">
    <text evidence="2">Belongs to the peptidase C19 family.</text>
</comment>
<keyword evidence="4" id="KW-0645">Protease</keyword>
<dbReference type="PROSITE" id="PS00973">
    <property type="entry name" value="USP_2"/>
    <property type="match status" value="1"/>
</dbReference>
<dbReference type="Proteomes" id="UP000682733">
    <property type="component" value="Unassembled WGS sequence"/>
</dbReference>
<keyword evidence="5" id="KW-0833">Ubl conjugation pathway</keyword>
<dbReference type="PROSITE" id="PS50235">
    <property type="entry name" value="USP_3"/>
    <property type="match status" value="1"/>
</dbReference>
<comment type="catalytic activity">
    <reaction evidence="1">
        <text>Thiol-dependent hydrolysis of ester, thioester, amide, peptide and isopeptide bonds formed by the C-terminal Gly of ubiquitin (a 76-residue protein attached to proteins as an intracellular targeting signal).</text>
        <dbReference type="EC" id="3.4.19.12"/>
    </reaction>
</comment>
<dbReference type="InterPro" id="IPR001394">
    <property type="entry name" value="Peptidase_C19_UCH"/>
</dbReference>
<dbReference type="InterPro" id="IPR028889">
    <property type="entry name" value="USP"/>
</dbReference>
<dbReference type="InterPro" id="IPR024729">
    <property type="entry name" value="USP7_ICP0-binding_dom"/>
</dbReference>
<dbReference type="Proteomes" id="UP000681722">
    <property type="component" value="Unassembled WGS sequence"/>
</dbReference>
<dbReference type="Gene3D" id="3.90.70.10">
    <property type="entry name" value="Cysteine proteinases"/>
    <property type="match status" value="1"/>
</dbReference>
<reference evidence="11" key="1">
    <citation type="submission" date="2021-02" db="EMBL/GenBank/DDBJ databases">
        <authorList>
            <person name="Nowell W R."/>
        </authorList>
    </citation>
    <scope>NUCLEOTIDE SEQUENCE</scope>
</reference>
<keyword evidence="7" id="KW-0788">Thiol protease</keyword>
<evidence type="ECO:0000256" key="4">
    <source>
        <dbReference type="ARBA" id="ARBA00022670"/>
    </source>
</evidence>
<protein>
    <recommendedName>
        <fullName evidence="3">ubiquitinyl hydrolase 1</fullName>
        <ecNumber evidence="3">3.4.19.12</ecNumber>
    </recommendedName>
</protein>
<dbReference type="Gene3D" id="2.60.210.10">
    <property type="entry name" value="Apoptosis, Tumor Necrosis Factor Receptor Associated Protein 2, Chain A"/>
    <property type="match status" value="1"/>
</dbReference>
<evidence type="ECO:0000313" key="10">
    <source>
        <dbReference type="EMBL" id="CAF1020499.1"/>
    </source>
</evidence>
<dbReference type="GO" id="GO:0006508">
    <property type="term" value="P:proteolysis"/>
    <property type="evidence" value="ECO:0007669"/>
    <property type="project" value="UniProtKB-KW"/>
</dbReference>
<dbReference type="GO" id="GO:0004843">
    <property type="term" value="F:cysteine-type deubiquitinase activity"/>
    <property type="evidence" value="ECO:0007669"/>
    <property type="project" value="UniProtKB-EC"/>
</dbReference>
<dbReference type="Pfam" id="PF00443">
    <property type="entry name" value="UCH"/>
    <property type="match status" value="1"/>
</dbReference>
<evidence type="ECO:0000256" key="2">
    <source>
        <dbReference type="ARBA" id="ARBA00009085"/>
    </source>
</evidence>
<dbReference type="CDD" id="cd02659">
    <property type="entry name" value="peptidase_C19C"/>
    <property type="match status" value="1"/>
</dbReference>
<name>A0A815CH94_9BILA</name>
<evidence type="ECO:0000313" key="14">
    <source>
        <dbReference type="Proteomes" id="UP000663829"/>
    </source>
</evidence>
<evidence type="ECO:0000313" key="13">
    <source>
        <dbReference type="EMBL" id="CAF4084555.1"/>
    </source>
</evidence>
<comment type="caution">
    <text evidence="11">The sequence shown here is derived from an EMBL/GenBank/DDBJ whole genome shotgun (WGS) entry which is preliminary data.</text>
</comment>
<evidence type="ECO:0000256" key="3">
    <source>
        <dbReference type="ARBA" id="ARBA00012759"/>
    </source>
</evidence>
<evidence type="ECO:0000256" key="1">
    <source>
        <dbReference type="ARBA" id="ARBA00000707"/>
    </source>
</evidence>
<dbReference type="Pfam" id="PF14533">
    <property type="entry name" value="USP7_C2"/>
    <property type="match status" value="1"/>
</dbReference>
<dbReference type="AlphaFoldDB" id="A0A815CH94"/>
<keyword evidence="14" id="KW-1185">Reference proteome</keyword>
<evidence type="ECO:0000259" key="9">
    <source>
        <dbReference type="PROSITE" id="PS50235"/>
    </source>
</evidence>
<evidence type="ECO:0000313" key="11">
    <source>
        <dbReference type="EMBL" id="CAF1285132.1"/>
    </source>
</evidence>
<evidence type="ECO:0000256" key="5">
    <source>
        <dbReference type="ARBA" id="ARBA00022786"/>
    </source>
</evidence>
<dbReference type="InterPro" id="IPR029346">
    <property type="entry name" value="USP_C"/>
</dbReference>
<gene>
    <name evidence="11" type="ORF">GPM918_LOCUS27751</name>
    <name evidence="10" type="ORF">OVA965_LOCUS15480</name>
    <name evidence="13" type="ORF">SRO942_LOCUS28131</name>
    <name evidence="12" type="ORF">TMI583_LOCUS15486</name>
</gene>
<dbReference type="PANTHER" id="PTHR24006:SF644">
    <property type="entry name" value="UBIQUITIN CARBOXYL-TERMINAL HYDROLASE 7"/>
    <property type="match status" value="1"/>
</dbReference>
<dbReference type="Pfam" id="PF12436">
    <property type="entry name" value="USP7_ICP0_bdg"/>
    <property type="match status" value="1"/>
</dbReference>
<keyword evidence="6" id="KW-0378">Hydrolase</keyword>
<dbReference type="PANTHER" id="PTHR24006">
    <property type="entry name" value="UBIQUITIN CARBOXYL-TERMINAL HYDROLASE"/>
    <property type="match status" value="1"/>
</dbReference>
<organism evidence="11 14">
    <name type="scientific">Didymodactylos carnosus</name>
    <dbReference type="NCBI Taxonomy" id="1234261"/>
    <lineage>
        <taxon>Eukaryota</taxon>
        <taxon>Metazoa</taxon>
        <taxon>Spiralia</taxon>
        <taxon>Gnathifera</taxon>
        <taxon>Rotifera</taxon>
        <taxon>Eurotatoria</taxon>
        <taxon>Bdelloidea</taxon>
        <taxon>Philodinida</taxon>
        <taxon>Philodinidae</taxon>
        <taxon>Didymodactylos</taxon>
    </lineage>
</organism>
<dbReference type="EMBL" id="CAJOBA010006984">
    <property type="protein sequence ID" value="CAF3789110.1"/>
    <property type="molecule type" value="Genomic_DNA"/>
</dbReference>
<dbReference type="EMBL" id="CAJNOQ010011785">
    <property type="protein sequence ID" value="CAF1285132.1"/>
    <property type="molecule type" value="Genomic_DNA"/>
</dbReference>
<dbReference type="GO" id="GO:0016579">
    <property type="term" value="P:protein deubiquitination"/>
    <property type="evidence" value="ECO:0007669"/>
    <property type="project" value="InterPro"/>
</dbReference>
<sequence>MSVKRSLLVSDQQHSNNNVNGNDNSLISPPESPLPKIARTANNSEDDNYENEQLNGIESESEQGDECSDESIENISVDDIYRYQGLLKYYFRVPTRPTNDLTSVGTIIRTFTWTLLVHYKPDYEPYVSGSRDLGLFLKCEPEKQSPGWSIYANADLTLLHATDPKKNFVRYNTIRIEANIRADAPRNVEWDSKGHTNFVGLRNQGATCYMNSFLQTIYFTNKLRRAVYVLPTDSDDLSHSIPLALQKLFYDLQFTVHSVSTKKLTKSFGWDKPDEFMQHDIQEFCRVLLDRLESKMEGTTVEGVIPSLFQGQYVQYVRCTKVDHESSMKQLFYDVPLQVRNNANIYESFRDFCKCEILTGDNMYDAGQYGLQEAEKGVKFQKFPPVLCLHLLRFEFDFNSSQHRKINDRQDKCICSCVYTFYSDLDLSEFLEKPDCCPCKYKLMSVLVHSGDNSSGHYVAFISPELNGEWFKFDDEVVSRCAPTDALDRNFGGINDEDGSITYNTSAYMLVYIREDCRDDVLSDINMSVLPEHLISRIEYDKKIAIKRRQEINEGIWDVQIILEDDYYRHELFDLWNINERSDSTCILDSNQPKRIRYVQARRSETFRQFVQRLSDSLVVDILCDNLFEHNVVPTIFVEQKVFLNGVYKLMPFNKKDDILAFIKLYDPKSESLTYIGHFLFSIQNTLNQCMYEISIRLKFPKDTTYFIYEELQTVNCNQFTLIKESSYDFPFGQACHQPWHGAYLTVQVNDSKLQYYPLPRLDDYLKSLENRQKFSIINRDNPRNEILFELFLPSKTLIKDLIQLIAERIEYDKEKLVIFRPTIQPNLLGLKEYTHLSHMGTDNTLKDLWTNNRMVGQKKIFFKRLPFHYSEIDHRRPLRCFVNDTLKKDEQREIVLFGKKASTVGEFLEEVKYWIPAICSDKGTKQLRLIEVTQPAISSLSYIKVHPHSQMIEDLDINGIYRVEEIPYDELDLDKDTILIQVAHYTKDNSNTFSINLQPLFPFLLKVINNESYSDVKRRLQIKMGISNREFEK</sequence>
<dbReference type="Proteomes" id="UP000663829">
    <property type="component" value="Unassembled WGS sequence"/>
</dbReference>
<dbReference type="EC" id="3.4.19.12" evidence="3"/>
<evidence type="ECO:0000256" key="6">
    <source>
        <dbReference type="ARBA" id="ARBA00022801"/>
    </source>
</evidence>
<proteinExistence type="inferred from homology"/>
<feature type="domain" description="USP" evidence="9">
    <location>
        <begin position="199"/>
        <end position="515"/>
    </location>
</feature>
<dbReference type="GO" id="GO:0031647">
    <property type="term" value="P:regulation of protein stability"/>
    <property type="evidence" value="ECO:0007669"/>
    <property type="project" value="TreeGrafter"/>
</dbReference>
<dbReference type="GO" id="GO:0005829">
    <property type="term" value="C:cytosol"/>
    <property type="evidence" value="ECO:0007669"/>
    <property type="project" value="TreeGrafter"/>
</dbReference>
<dbReference type="EMBL" id="CAJOBC010029756">
    <property type="protein sequence ID" value="CAF4084555.1"/>
    <property type="molecule type" value="Genomic_DNA"/>
</dbReference>
<dbReference type="OrthoDB" id="289038at2759"/>
<dbReference type="Gene3D" id="3.10.20.90">
    <property type="entry name" value="Phosphatidylinositol 3-kinase Catalytic Subunit, Chain A, domain 1"/>
    <property type="match status" value="1"/>
</dbReference>
<dbReference type="SUPFAM" id="SSF54001">
    <property type="entry name" value="Cysteine proteinases"/>
    <property type="match status" value="1"/>
</dbReference>
<evidence type="ECO:0000256" key="7">
    <source>
        <dbReference type="ARBA" id="ARBA00022807"/>
    </source>
</evidence>
<dbReference type="InterPro" id="IPR018200">
    <property type="entry name" value="USP_CS"/>
</dbReference>
<feature type="compositionally biased region" description="Acidic residues" evidence="8">
    <location>
        <begin position="59"/>
        <end position="70"/>
    </location>
</feature>